<feature type="compositionally biased region" description="Acidic residues" evidence="1">
    <location>
        <begin position="1"/>
        <end position="13"/>
    </location>
</feature>
<sequence>MEPDSLLDQDDSFESPQERPGSRRSLPGSLSEKSPSMEPSAATPFRVTVTISASPSPPGPGCCSVTPRPPFLEPHGPGDHPASLVLGIRSLSCSPLCGSAPPLGATRGSRPMREGADGGQTALQATEAESPADLEKEVLESEQGALTHARTHLAALRCTLSVPTFYCLSYCSLWCVTI</sequence>
<accession>A0A8D0NNZ2</accession>
<evidence type="ECO:0000256" key="1">
    <source>
        <dbReference type="SAM" id="MobiDB-lite"/>
    </source>
</evidence>
<feature type="region of interest" description="Disordered" evidence="1">
    <location>
        <begin position="1"/>
        <end position="80"/>
    </location>
</feature>
<dbReference type="AlphaFoldDB" id="A0A8D0NNZ2"/>
<dbReference type="Ensembl" id="ENSSSCT00015052744.1">
    <property type="protein sequence ID" value="ENSSSCP00015021102.1"/>
    <property type="gene ID" value="ENSSSCG00015039652.1"/>
</dbReference>
<organism evidence="2 3">
    <name type="scientific">Sus scrofa</name>
    <name type="common">Pig</name>
    <dbReference type="NCBI Taxonomy" id="9823"/>
    <lineage>
        <taxon>Eukaryota</taxon>
        <taxon>Metazoa</taxon>
        <taxon>Chordata</taxon>
        <taxon>Craniata</taxon>
        <taxon>Vertebrata</taxon>
        <taxon>Euteleostomi</taxon>
        <taxon>Mammalia</taxon>
        <taxon>Eutheria</taxon>
        <taxon>Laurasiatheria</taxon>
        <taxon>Artiodactyla</taxon>
        <taxon>Suina</taxon>
        <taxon>Suidae</taxon>
        <taxon>Sus</taxon>
    </lineage>
</organism>
<evidence type="ECO:0000313" key="3">
    <source>
        <dbReference type="Proteomes" id="UP000694726"/>
    </source>
</evidence>
<name>A0A8D0NNZ2_PIG</name>
<reference evidence="2" key="1">
    <citation type="submission" date="2025-08" db="UniProtKB">
        <authorList>
            <consortium name="Ensembl"/>
        </authorList>
    </citation>
    <scope>IDENTIFICATION</scope>
</reference>
<dbReference type="Proteomes" id="UP000694726">
    <property type="component" value="Unplaced"/>
</dbReference>
<protein>
    <submittedName>
        <fullName evidence="2">Uncharacterized protein</fullName>
    </submittedName>
</protein>
<proteinExistence type="predicted"/>
<evidence type="ECO:0000313" key="2">
    <source>
        <dbReference type="Ensembl" id="ENSSSCP00015021102.1"/>
    </source>
</evidence>